<dbReference type="GO" id="GO:0003677">
    <property type="term" value="F:DNA binding"/>
    <property type="evidence" value="ECO:0007669"/>
    <property type="project" value="UniProtKB-KW"/>
</dbReference>
<sequence>MGPYKIDEVSKASGLTKRTIRYYEELGLMPPPSRTDGGMRLYTQEHIDRLKQIVNARDILGSSLQEIQAFVAIREELQDYKKAYGQTVDKAEKRRQLEKTRPMIEKQLQMLDEKLEKMTQFRRDIGQIYQRVCIALDQEHTPNEGV</sequence>
<name>E0IG23_9BACL</name>
<gene>
    <name evidence="4" type="ORF">PaecuDRAFT_4614</name>
</gene>
<dbReference type="AlphaFoldDB" id="E0IG23"/>
<dbReference type="RefSeq" id="WP_006040594.1">
    <property type="nucleotide sequence ID" value="NZ_AEDD01000015.1"/>
</dbReference>
<dbReference type="PANTHER" id="PTHR30204:SF58">
    <property type="entry name" value="HTH-TYPE TRANSCRIPTIONAL REGULATOR YFMP"/>
    <property type="match status" value="1"/>
</dbReference>
<evidence type="ECO:0000256" key="2">
    <source>
        <dbReference type="SAM" id="Coils"/>
    </source>
</evidence>
<dbReference type="InterPro" id="IPR000551">
    <property type="entry name" value="MerR-type_HTH_dom"/>
</dbReference>
<proteinExistence type="predicted"/>
<evidence type="ECO:0000259" key="3">
    <source>
        <dbReference type="PROSITE" id="PS50937"/>
    </source>
</evidence>
<dbReference type="GO" id="GO:0003700">
    <property type="term" value="F:DNA-binding transcription factor activity"/>
    <property type="evidence" value="ECO:0007669"/>
    <property type="project" value="InterPro"/>
</dbReference>
<dbReference type="Gene3D" id="1.10.1660.10">
    <property type="match status" value="1"/>
</dbReference>
<dbReference type="InterPro" id="IPR047057">
    <property type="entry name" value="MerR_fam"/>
</dbReference>
<keyword evidence="2" id="KW-0175">Coiled coil</keyword>
<keyword evidence="1" id="KW-0238">DNA-binding</keyword>
<evidence type="ECO:0000313" key="4">
    <source>
        <dbReference type="EMBL" id="EFM08603.1"/>
    </source>
</evidence>
<evidence type="ECO:0000313" key="5">
    <source>
        <dbReference type="Proteomes" id="UP000005387"/>
    </source>
</evidence>
<evidence type="ECO:0000256" key="1">
    <source>
        <dbReference type="ARBA" id="ARBA00023125"/>
    </source>
</evidence>
<dbReference type="EMBL" id="AEDD01000015">
    <property type="protein sequence ID" value="EFM08603.1"/>
    <property type="molecule type" value="Genomic_DNA"/>
</dbReference>
<keyword evidence="5" id="KW-1185">Reference proteome</keyword>
<dbReference type="SMART" id="SM00422">
    <property type="entry name" value="HTH_MERR"/>
    <property type="match status" value="1"/>
</dbReference>
<dbReference type="InterPro" id="IPR009061">
    <property type="entry name" value="DNA-bd_dom_put_sf"/>
</dbReference>
<feature type="coiled-coil region" evidence="2">
    <location>
        <begin position="74"/>
        <end position="114"/>
    </location>
</feature>
<feature type="domain" description="HTH merR-type" evidence="3">
    <location>
        <begin position="1"/>
        <end position="73"/>
    </location>
</feature>
<organism evidence="4 5">
    <name type="scientific">Paenibacillus curdlanolyticus YK9</name>
    <dbReference type="NCBI Taxonomy" id="717606"/>
    <lineage>
        <taxon>Bacteria</taxon>
        <taxon>Bacillati</taxon>
        <taxon>Bacillota</taxon>
        <taxon>Bacilli</taxon>
        <taxon>Bacillales</taxon>
        <taxon>Paenibacillaceae</taxon>
        <taxon>Paenibacillus</taxon>
    </lineage>
</organism>
<dbReference type="OrthoDB" id="9791488at2"/>
<reference evidence="4 5" key="1">
    <citation type="submission" date="2010-07" db="EMBL/GenBank/DDBJ databases">
        <title>The draft genome of Paenibacillus curdlanolyticus YK9.</title>
        <authorList>
            <consortium name="US DOE Joint Genome Institute (JGI-PGF)"/>
            <person name="Lucas S."/>
            <person name="Copeland A."/>
            <person name="Lapidus A."/>
            <person name="Cheng J.-F."/>
            <person name="Bruce D."/>
            <person name="Goodwin L."/>
            <person name="Pitluck S."/>
            <person name="Land M.L."/>
            <person name="Hauser L."/>
            <person name="Chang Y.-J."/>
            <person name="Jeffries C."/>
            <person name="Anderson I.J."/>
            <person name="Johnson E."/>
            <person name="Loganathan U."/>
            <person name="Mulhopadhyay B."/>
            <person name="Kyrpides N."/>
            <person name="Woyke T.J."/>
        </authorList>
    </citation>
    <scope>NUCLEOTIDE SEQUENCE [LARGE SCALE GENOMIC DNA]</scope>
    <source>
        <strain evidence="4 5">YK9</strain>
    </source>
</reference>
<dbReference type="Proteomes" id="UP000005387">
    <property type="component" value="Unassembled WGS sequence"/>
</dbReference>
<dbReference type="eggNOG" id="COG0789">
    <property type="taxonomic scope" value="Bacteria"/>
</dbReference>
<dbReference type="Pfam" id="PF13411">
    <property type="entry name" value="MerR_1"/>
    <property type="match status" value="1"/>
</dbReference>
<dbReference type="STRING" id="717606.PaecuDRAFT_4614"/>
<dbReference type="PANTHER" id="PTHR30204">
    <property type="entry name" value="REDOX-CYCLING DRUG-SENSING TRANSCRIPTIONAL ACTIVATOR SOXR"/>
    <property type="match status" value="1"/>
</dbReference>
<dbReference type="PROSITE" id="PS50937">
    <property type="entry name" value="HTH_MERR_2"/>
    <property type="match status" value="1"/>
</dbReference>
<accession>E0IG23</accession>
<protein>
    <submittedName>
        <fullName evidence="4">Transcriptional regulator, MerR family</fullName>
    </submittedName>
</protein>
<dbReference type="SUPFAM" id="SSF46955">
    <property type="entry name" value="Putative DNA-binding domain"/>
    <property type="match status" value="1"/>
</dbReference>